<dbReference type="EMBL" id="CAJNOG010000029">
    <property type="protein sequence ID" value="CAF0797399.1"/>
    <property type="molecule type" value="Genomic_DNA"/>
</dbReference>
<feature type="region of interest" description="Disordered" evidence="2">
    <location>
        <begin position="1"/>
        <end position="22"/>
    </location>
</feature>
<comment type="caution">
    <text evidence="4">The sequence shown here is derived from an EMBL/GenBank/DDBJ whole genome shotgun (WGS) entry which is preliminary data.</text>
</comment>
<dbReference type="InterPro" id="IPR011042">
    <property type="entry name" value="6-blade_b-propeller_TolB-like"/>
</dbReference>
<dbReference type="InterPro" id="IPR001258">
    <property type="entry name" value="NHL_repeat"/>
</dbReference>
<evidence type="ECO:0008006" key="6">
    <source>
        <dbReference type="Google" id="ProtNLM"/>
    </source>
</evidence>
<reference evidence="4" key="1">
    <citation type="submission" date="2021-02" db="EMBL/GenBank/DDBJ databases">
        <authorList>
            <person name="Nowell W R."/>
        </authorList>
    </citation>
    <scope>NUCLEOTIDE SEQUENCE</scope>
</reference>
<keyword evidence="3" id="KW-0812">Transmembrane</keyword>
<sequence>MANPRHSDWSSDPASTTNGSHSSIERIVWTEDDDNNQIHQNKTSVAWTSFFKYCTVGSLVGGLGLAIVLTFWLTSKTTATETLIVTTSSPNSSSGSSVSASFVTSSNTPSATTLSSLSTAQLVQARVHQQAPLQPVQVHQQAVLQVVQARVHQHQQALLQQAVQLARHQQHIYRKMHDDLLTIFIYFYLATTTTTAFSSCNNLRWNQTGQIVAGTTIQGSSANQLRNPSCLYIDNNNTLYICDQNNNRIQKWIQGAITGVTVAGSSTGASGSTSILLSNPIDLTFDNNGFMYVVDSNNNRVQRFASGSTTGTTVAGTTSSTNALTDLYRPAAIDIDNNSNLYILDMNNKRLVEWGPNATSGTLLISNNNLNNANDILLVPNSSNQIYISAQFDDAIYLWTFGASAPSMTYQTVNDSRNTLNNPESMVLDPYGNLYVADRNNNRVVMYCANSTVGIVVAQDNNSVPSLRNPVAIAFDSDLNLYVVTENNGQVVKLPRI</sequence>
<evidence type="ECO:0000256" key="2">
    <source>
        <dbReference type="SAM" id="MobiDB-lite"/>
    </source>
</evidence>
<evidence type="ECO:0000313" key="4">
    <source>
        <dbReference type="EMBL" id="CAF0797399.1"/>
    </source>
</evidence>
<feature type="compositionally biased region" description="Polar residues" evidence="2">
    <location>
        <begin position="10"/>
        <end position="22"/>
    </location>
</feature>
<gene>
    <name evidence="4" type="ORF">JYZ213_LOCUS5065</name>
</gene>
<evidence type="ECO:0000256" key="3">
    <source>
        <dbReference type="SAM" id="Phobius"/>
    </source>
</evidence>
<evidence type="ECO:0000256" key="1">
    <source>
        <dbReference type="ARBA" id="ARBA00022737"/>
    </source>
</evidence>
<dbReference type="PANTHER" id="PTHR24104">
    <property type="entry name" value="E3 UBIQUITIN-PROTEIN LIGASE NHLRC1-RELATED"/>
    <property type="match status" value="1"/>
</dbReference>
<dbReference type="Proteomes" id="UP000663845">
    <property type="component" value="Unassembled WGS sequence"/>
</dbReference>
<dbReference type="Gene3D" id="2.40.10.500">
    <property type="match status" value="1"/>
</dbReference>
<proteinExistence type="predicted"/>
<keyword evidence="3" id="KW-0472">Membrane</keyword>
<organism evidence="4 5">
    <name type="scientific">Adineta steineri</name>
    <dbReference type="NCBI Taxonomy" id="433720"/>
    <lineage>
        <taxon>Eukaryota</taxon>
        <taxon>Metazoa</taxon>
        <taxon>Spiralia</taxon>
        <taxon>Gnathifera</taxon>
        <taxon>Rotifera</taxon>
        <taxon>Eurotatoria</taxon>
        <taxon>Bdelloidea</taxon>
        <taxon>Adinetida</taxon>
        <taxon>Adinetidae</taxon>
        <taxon>Adineta</taxon>
    </lineage>
</organism>
<name>A0A813SMY5_9BILA</name>
<accession>A0A813SMY5</accession>
<feature type="transmembrane region" description="Helical" evidence="3">
    <location>
        <begin position="50"/>
        <end position="73"/>
    </location>
</feature>
<dbReference type="AlphaFoldDB" id="A0A813SMY5"/>
<dbReference type="SUPFAM" id="SSF101898">
    <property type="entry name" value="NHL repeat"/>
    <property type="match status" value="1"/>
</dbReference>
<keyword evidence="3" id="KW-1133">Transmembrane helix</keyword>
<dbReference type="InterPro" id="IPR050952">
    <property type="entry name" value="TRIM-NHL_E3_ligases"/>
</dbReference>
<protein>
    <recommendedName>
        <fullName evidence="6">NHL repeat containing protein</fullName>
    </recommendedName>
</protein>
<dbReference type="CDD" id="cd05819">
    <property type="entry name" value="NHL"/>
    <property type="match status" value="1"/>
</dbReference>
<dbReference type="GO" id="GO:0008270">
    <property type="term" value="F:zinc ion binding"/>
    <property type="evidence" value="ECO:0007669"/>
    <property type="project" value="UniProtKB-KW"/>
</dbReference>
<dbReference type="PANTHER" id="PTHR24104:SF25">
    <property type="entry name" value="PROTEIN LIN-41"/>
    <property type="match status" value="1"/>
</dbReference>
<keyword evidence="1" id="KW-0677">Repeat</keyword>
<dbReference type="Gene3D" id="2.120.10.30">
    <property type="entry name" value="TolB, C-terminal domain"/>
    <property type="match status" value="1"/>
</dbReference>
<evidence type="ECO:0000313" key="5">
    <source>
        <dbReference type="Proteomes" id="UP000663845"/>
    </source>
</evidence>
<dbReference type="Pfam" id="PF01436">
    <property type="entry name" value="NHL"/>
    <property type="match status" value="3"/>
</dbReference>